<evidence type="ECO:0000313" key="3">
    <source>
        <dbReference type="Proteomes" id="UP000002439"/>
    </source>
</evidence>
<dbReference type="STRING" id="178306.PAE0141"/>
<sequence length="58" mass="6390">MASRFKKFLQPQQHQEQAASPPFTPGASGDTGDGRLVLLFAGDMTQLILQEHKAYDKS</sequence>
<dbReference type="HOGENOM" id="CLU_2968585_0_0_2"/>
<evidence type="ECO:0000256" key="1">
    <source>
        <dbReference type="SAM" id="MobiDB-lite"/>
    </source>
</evidence>
<dbReference type="EnsemblBacteria" id="AAL62589">
    <property type="protein sequence ID" value="AAL62589"/>
    <property type="gene ID" value="PAE0141"/>
</dbReference>
<feature type="region of interest" description="Disordered" evidence="1">
    <location>
        <begin position="1"/>
        <end position="31"/>
    </location>
</feature>
<dbReference type="InParanoid" id="Q8ZZQ0"/>
<protein>
    <submittedName>
        <fullName evidence="2">Uncharacterized protein</fullName>
    </submittedName>
</protein>
<dbReference type="Proteomes" id="UP000002439">
    <property type="component" value="Chromosome"/>
</dbReference>
<reference evidence="2 3" key="1">
    <citation type="journal article" date="2002" name="Proc. Natl. Acad. Sci. U.S.A.">
        <title>Genome sequence of the hyperthermophilic crenarchaeon Pyrobaculum aerophilum.</title>
        <authorList>
            <person name="Fitz-Gibbon S.T."/>
            <person name="Ladner H."/>
            <person name="Kim U.J."/>
            <person name="Stetter K.O."/>
            <person name="Simon M.I."/>
            <person name="Miller J.H."/>
        </authorList>
    </citation>
    <scope>NUCLEOTIDE SEQUENCE [LARGE SCALE GENOMIC DNA]</scope>
    <source>
        <strain evidence="3">ATCC 51768 / DSM 7523 / JCM 9630 / CIP 104966 / NBRC 100827 / IM2</strain>
    </source>
</reference>
<dbReference type="KEGG" id="pai:PAE0141"/>
<name>Q8ZZQ0_PYRAE</name>
<proteinExistence type="predicted"/>
<accession>Q8ZZQ0</accession>
<organism evidence="2 3">
    <name type="scientific">Pyrobaculum aerophilum (strain ATCC 51768 / DSM 7523 / JCM 9630 / CIP 104966 / NBRC 100827 / IM2)</name>
    <dbReference type="NCBI Taxonomy" id="178306"/>
    <lineage>
        <taxon>Archaea</taxon>
        <taxon>Thermoproteota</taxon>
        <taxon>Thermoprotei</taxon>
        <taxon>Thermoproteales</taxon>
        <taxon>Thermoproteaceae</taxon>
        <taxon>Pyrobaculum</taxon>
    </lineage>
</organism>
<gene>
    <name evidence="2" type="ordered locus">PAE0141</name>
</gene>
<evidence type="ECO:0000313" key="2">
    <source>
        <dbReference type="EMBL" id="AAL62589.1"/>
    </source>
</evidence>
<dbReference type="AlphaFoldDB" id="Q8ZZQ0"/>
<keyword evidence="3" id="KW-1185">Reference proteome</keyword>
<dbReference type="EMBL" id="AE009441">
    <property type="protein sequence ID" value="AAL62589.1"/>
    <property type="molecule type" value="Genomic_DNA"/>
</dbReference>